<dbReference type="Proteomes" id="UP000663874">
    <property type="component" value="Unassembled WGS sequence"/>
</dbReference>
<proteinExistence type="predicted"/>
<dbReference type="AlphaFoldDB" id="A0A820DWY9"/>
<organism evidence="1 2">
    <name type="scientific">Rotaria sordida</name>
    <dbReference type="NCBI Taxonomy" id="392033"/>
    <lineage>
        <taxon>Eukaryota</taxon>
        <taxon>Metazoa</taxon>
        <taxon>Spiralia</taxon>
        <taxon>Gnathifera</taxon>
        <taxon>Rotifera</taxon>
        <taxon>Eurotatoria</taxon>
        <taxon>Bdelloidea</taxon>
        <taxon>Philodinida</taxon>
        <taxon>Philodinidae</taxon>
        <taxon>Rotaria</taxon>
    </lineage>
</organism>
<protein>
    <submittedName>
        <fullName evidence="1">Uncharacterized protein</fullName>
    </submittedName>
</protein>
<gene>
    <name evidence="1" type="ORF">FNK824_LOCUS38013</name>
</gene>
<sequence>AKEDELEGLDLTAHGESWQVTASRTVNDLVKKVLEEQGIMNEEAEDNGTLELHYNPKNPNKKAFKVPLMKRIGSRNPQLDIDA</sequence>
<name>A0A820DWY9_9BILA</name>
<dbReference type="EMBL" id="CAJOBE010020595">
    <property type="protein sequence ID" value="CAF4237676.1"/>
    <property type="molecule type" value="Genomic_DNA"/>
</dbReference>
<evidence type="ECO:0000313" key="2">
    <source>
        <dbReference type="Proteomes" id="UP000663874"/>
    </source>
</evidence>
<accession>A0A820DWY9</accession>
<feature type="non-terminal residue" evidence="1">
    <location>
        <position position="83"/>
    </location>
</feature>
<reference evidence="1" key="1">
    <citation type="submission" date="2021-02" db="EMBL/GenBank/DDBJ databases">
        <authorList>
            <person name="Nowell W R."/>
        </authorList>
    </citation>
    <scope>NUCLEOTIDE SEQUENCE</scope>
</reference>
<feature type="non-terminal residue" evidence="1">
    <location>
        <position position="1"/>
    </location>
</feature>
<evidence type="ECO:0000313" key="1">
    <source>
        <dbReference type="EMBL" id="CAF4237676.1"/>
    </source>
</evidence>
<comment type="caution">
    <text evidence="1">The sequence shown here is derived from an EMBL/GenBank/DDBJ whole genome shotgun (WGS) entry which is preliminary data.</text>
</comment>